<protein>
    <recommendedName>
        <fullName evidence="2">F-box domain-containing protein</fullName>
    </recommendedName>
</protein>
<dbReference type="EMBL" id="JAACJK010000001">
    <property type="protein sequence ID" value="KAF5342230.1"/>
    <property type="molecule type" value="Genomic_DNA"/>
</dbReference>
<dbReference type="AlphaFoldDB" id="A0A8H5CIB7"/>
<accession>A0A8H5CIB7</accession>
<dbReference type="Gene3D" id="1.20.1280.50">
    <property type="match status" value="1"/>
</dbReference>
<evidence type="ECO:0000313" key="4">
    <source>
        <dbReference type="Proteomes" id="UP000541558"/>
    </source>
</evidence>
<dbReference type="InterPro" id="IPR001810">
    <property type="entry name" value="F-box_dom"/>
</dbReference>
<keyword evidence="4" id="KW-1185">Reference proteome</keyword>
<dbReference type="OrthoDB" id="2269034at2759"/>
<comment type="caution">
    <text evidence="3">The sequence shown here is derived from an EMBL/GenBank/DDBJ whole genome shotgun (WGS) entry which is preliminary data.</text>
</comment>
<evidence type="ECO:0000256" key="1">
    <source>
        <dbReference type="SAM" id="MobiDB-lite"/>
    </source>
</evidence>
<dbReference type="Pfam" id="PF12937">
    <property type="entry name" value="F-box-like"/>
    <property type="match status" value="1"/>
</dbReference>
<sequence>MADYFKILEMATTQSPIGSLPPEIISQIFIECLDPHEPAAMVSTSAPLLLTQICSPWRTIAHTTPFLWTRTHLLLAYFRPGSMDTATSENEAEIQSQEDEERLPHIKSWFSRTGPDLPLHLSISDELRGLPPLQSVT</sequence>
<feature type="compositionally biased region" description="Acidic residues" evidence="1">
    <location>
        <begin position="90"/>
        <end position="101"/>
    </location>
</feature>
<name>A0A8H5CIB7_9AGAR</name>
<reference evidence="3 4" key="1">
    <citation type="journal article" date="2020" name="ISME J.">
        <title>Uncovering the hidden diversity of litter-decomposition mechanisms in mushroom-forming fungi.</title>
        <authorList>
            <person name="Floudas D."/>
            <person name="Bentzer J."/>
            <person name="Ahren D."/>
            <person name="Johansson T."/>
            <person name="Persson P."/>
            <person name="Tunlid A."/>
        </authorList>
    </citation>
    <scope>NUCLEOTIDE SEQUENCE [LARGE SCALE GENOMIC DNA]</scope>
    <source>
        <strain evidence="3 4">CBS 175.51</strain>
    </source>
</reference>
<feature type="region of interest" description="Disordered" evidence="1">
    <location>
        <begin position="86"/>
        <end position="106"/>
    </location>
</feature>
<feature type="domain" description="F-box" evidence="2">
    <location>
        <begin position="17"/>
        <end position="72"/>
    </location>
</feature>
<gene>
    <name evidence="3" type="ORF">D9611_002092</name>
</gene>
<organism evidence="3 4">
    <name type="scientific">Ephemerocybe angulata</name>
    <dbReference type="NCBI Taxonomy" id="980116"/>
    <lineage>
        <taxon>Eukaryota</taxon>
        <taxon>Fungi</taxon>
        <taxon>Dikarya</taxon>
        <taxon>Basidiomycota</taxon>
        <taxon>Agaricomycotina</taxon>
        <taxon>Agaricomycetes</taxon>
        <taxon>Agaricomycetidae</taxon>
        <taxon>Agaricales</taxon>
        <taxon>Agaricineae</taxon>
        <taxon>Psathyrellaceae</taxon>
        <taxon>Ephemerocybe</taxon>
    </lineage>
</organism>
<dbReference type="Proteomes" id="UP000541558">
    <property type="component" value="Unassembled WGS sequence"/>
</dbReference>
<evidence type="ECO:0000259" key="2">
    <source>
        <dbReference type="Pfam" id="PF12937"/>
    </source>
</evidence>
<proteinExistence type="predicted"/>
<evidence type="ECO:0000313" key="3">
    <source>
        <dbReference type="EMBL" id="KAF5342230.1"/>
    </source>
</evidence>